<keyword evidence="1" id="KW-0472">Membrane</keyword>
<keyword evidence="1" id="KW-0812">Transmembrane</keyword>
<sequence>MPVIAEISLIVAAGFCIFVLAPAIISRRNRAGRAVCPKCSRPAECFLNREKGAYKISCACGYREEAASISDRCPFCRRKHRD</sequence>
<proteinExistence type="predicted"/>
<dbReference type="Proteomes" id="UP000177408">
    <property type="component" value="Unassembled WGS sequence"/>
</dbReference>
<protein>
    <submittedName>
        <fullName evidence="2">Uncharacterized protein</fullName>
    </submittedName>
</protein>
<name>A0A1G1YZN5_9BACT</name>
<evidence type="ECO:0000313" key="3">
    <source>
        <dbReference type="Proteomes" id="UP000177408"/>
    </source>
</evidence>
<gene>
    <name evidence="2" type="ORF">A3H67_03485</name>
</gene>
<keyword evidence="1" id="KW-1133">Transmembrane helix</keyword>
<evidence type="ECO:0000256" key="1">
    <source>
        <dbReference type="SAM" id="Phobius"/>
    </source>
</evidence>
<accession>A0A1G1YZN5</accession>
<feature type="transmembrane region" description="Helical" evidence="1">
    <location>
        <begin position="6"/>
        <end position="25"/>
    </location>
</feature>
<comment type="caution">
    <text evidence="2">The sequence shown here is derived from an EMBL/GenBank/DDBJ whole genome shotgun (WGS) entry which is preliminary data.</text>
</comment>
<reference evidence="2 3" key="1">
    <citation type="journal article" date="2016" name="Nat. Commun.">
        <title>Thousands of microbial genomes shed light on interconnected biogeochemical processes in an aquifer system.</title>
        <authorList>
            <person name="Anantharaman K."/>
            <person name="Brown C.T."/>
            <person name="Hug L.A."/>
            <person name="Sharon I."/>
            <person name="Castelle C.J."/>
            <person name="Probst A.J."/>
            <person name="Thomas B.C."/>
            <person name="Singh A."/>
            <person name="Wilkins M.J."/>
            <person name="Karaoz U."/>
            <person name="Brodie E.L."/>
            <person name="Williams K.H."/>
            <person name="Hubbard S.S."/>
            <person name="Banfield J.F."/>
        </authorList>
    </citation>
    <scope>NUCLEOTIDE SEQUENCE [LARGE SCALE GENOMIC DNA]</scope>
</reference>
<dbReference type="AlphaFoldDB" id="A0A1G1YZN5"/>
<organism evidence="2 3">
    <name type="scientific">Candidatus Buchananbacteria bacterium RIFCSPLOWO2_02_FULL_46_11b</name>
    <dbReference type="NCBI Taxonomy" id="1797548"/>
    <lineage>
        <taxon>Bacteria</taxon>
        <taxon>Candidatus Buchananiibacteriota</taxon>
    </lineage>
</organism>
<evidence type="ECO:0000313" key="2">
    <source>
        <dbReference type="EMBL" id="OGY57689.1"/>
    </source>
</evidence>
<dbReference type="EMBL" id="MHIR01000016">
    <property type="protein sequence ID" value="OGY57689.1"/>
    <property type="molecule type" value="Genomic_DNA"/>
</dbReference>